<dbReference type="GO" id="GO:0008080">
    <property type="term" value="F:N-acetyltransferase activity"/>
    <property type="evidence" value="ECO:0007669"/>
    <property type="project" value="InterPro"/>
</dbReference>
<evidence type="ECO:0000259" key="2">
    <source>
        <dbReference type="PROSITE" id="PS51186"/>
    </source>
</evidence>
<feature type="domain" description="N-acetyltransferase" evidence="2">
    <location>
        <begin position="3"/>
        <end position="147"/>
    </location>
</feature>
<evidence type="ECO:0000313" key="4">
    <source>
        <dbReference type="Proteomes" id="UP000320722"/>
    </source>
</evidence>
<dbReference type="Pfam" id="PF13508">
    <property type="entry name" value="Acetyltransf_7"/>
    <property type="match status" value="1"/>
</dbReference>
<name>A0A517WFQ0_9PLAN</name>
<dbReference type="PROSITE" id="PS51186">
    <property type="entry name" value="GNAT"/>
    <property type="match status" value="1"/>
</dbReference>
<gene>
    <name evidence="3" type="ORF">V6x_38050</name>
</gene>
<dbReference type="SUPFAM" id="SSF55729">
    <property type="entry name" value="Acyl-CoA N-acyltransferases (Nat)"/>
    <property type="match status" value="1"/>
</dbReference>
<sequence length="147" mass="16887">MKPQLQPLLHPDQLDLLAEEARNQGHRMLDRLQQEWREGINRFDRNGECMLIAVWEDRIVGVCGLNRDPYCTQNDVGRVRRLYVASEVRRRGVGGLLVEAIQQRCPGVFQQLRLRTNSSAASAFYQALGFRPVEDEPDCTHVWNVSA</sequence>
<dbReference type="InterPro" id="IPR050769">
    <property type="entry name" value="NAT_camello-type"/>
</dbReference>
<proteinExistence type="predicted"/>
<dbReference type="CDD" id="cd04301">
    <property type="entry name" value="NAT_SF"/>
    <property type="match status" value="1"/>
</dbReference>
<reference evidence="3 4" key="1">
    <citation type="submission" date="2019-02" db="EMBL/GenBank/DDBJ databases">
        <title>Deep-cultivation of Planctomycetes and their phenomic and genomic characterization uncovers novel biology.</title>
        <authorList>
            <person name="Wiegand S."/>
            <person name="Jogler M."/>
            <person name="Boedeker C."/>
            <person name="Pinto D."/>
            <person name="Vollmers J."/>
            <person name="Rivas-Marin E."/>
            <person name="Kohn T."/>
            <person name="Peeters S.H."/>
            <person name="Heuer A."/>
            <person name="Rast P."/>
            <person name="Oberbeckmann S."/>
            <person name="Bunk B."/>
            <person name="Jeske O."/>
            <person name="Meyerdierks A."/>
            <person name="Storesund J.E."/>
            <person name="Kallscheuer N."/>
            <person name="Luecker S."/>
            <person name="Lage O.M."/>
            <person name="Pohl T."/>
            <person name="Merkel B.J."/>
            <person name="Hornburger P."/>
            <person name="Mueller R.-W."/>
            <person name="Bruemmer F."/>
            <person name="Labrenz M."/>
            <person name="Spormann A.M."/>
            <person name="Op den Camp H."/>
            <person name="Overmann J."/>
            <person name="Amann R."/>
            <person name="Jetten M.S.M."/>
            <person name="Mascher T."/>
            <person name="Medema M.H."/>
            <person name="Devos D.P."/>
            <person name="Kaster A.-K."/>
            <person name="Ovreas L."/>
            <person name="Rohde M."/>
            <person name="Galperin M.Y."/>
            <person name="Jogler C."/>
        </authorList>
    </citation>
    <scope>NUCLEOTIDE SEQUENCE [LARGE SCALE GENOMIC DNA]</scope>
    <source>
        <strain evidence="3 4">V6</strain>
    </source>
</reference>
<evidence type="ECO:0000256" key="1">
    <source>
        <dbReference type="ARBA" id="ARBA00022679"/>
    </source>
</evidence>
<dbReference type="AlphaFoldDB" id="A0A517WFQ0"/>
<dbReference type="Gene3D" id="3.40.630.30">
    <property type="match status" value="1"/>
</dbReference>
<dbReference type="InterPro" id="IPR000182">
    <property type="entry name" value="GNAT_dom"/>
</dbReference>
<dbReference type="EMBL" id="CP036347">
    <property type="protein sequence ID" value="QDU04080.1"/>
    <property type="molecule type" value="Genomic_DNA"/>
</dbReference>
<protein>
    <submittedName>
        <fullName evidence="3">Acetyltransferase</fullName>
    </submittedName>
</protein>
<keyword evidence="1 3" id="KW-0808">Transferase</keyword>
<evidence type="ECO:0000313" key="3">
    <source>
        <dbReference type="EMBL" id="QDU04080.1"/>
    </source>
</evidence>
<dbReference type="InterPro" id="IPR016181">
    <property type="entry name" value="Acyl_CoA_acyltransferase"/>
</dbReference>
<accession>A0A517WFQ0</accession>
<organism evidence="3 4">
    <name type="scientific">Gimesia chilikensis</name>
    <dbReference type="NCBI Taxonomy" id="2605989"/>
    <lineage>
        <taxon>Bacteria</taxon>
        <taxon>Pseudomonadati</taxon>
        <taxon>Planctomycetota</taxon>
        <taxon>Planctomycetia</taxon>
        <taxon>Planctomycetales</taxon>
        <taxon>Planctomycetaceae</taxon>
        <taxon>Gimesia</taxon>
    </lineage>
</organism>
<dbReference type="Proteomes" id="UP000320722">
    <property type="component" value="Chromosome"/>
</dbReference>
<dbReference type="PANTHER" id="PTHR13947">
    <property type="entry name" value="GNAT FAMILY N-ACETYLTRANSFERASE"/>
    <property type="match status" value="1"/>
</dbReference>
<dbReference type="RefSeq" id="WP_145041882.1">
    <property type="nucleotide sequence ID" value="NZ_CP036347.1"/>
</dbReference>
<dbReference type="PANTHER" id="PTHR13947:SF37">
    <property type="entry name" value="LD18367P"/>
    <property type="match status" value="1"/>
</dbReference>